<evidence type="ECO:0000256" key="1">
    <source>
        <dbReference type="SAM" id="Phobius"/>
    </source>
</evidence>
<keyword evidence="1" id="KW-0812">Transmembrane</keyword>
<keyword evidence="1" id="KW-1133">Transmembrane helix</keyword>
<dbReference type="EMBL" id="GEDG01039951">
    <property type="protein sequence ID" value="JAP06910.1"/>
    <property type="molecule type" value="Transcribed_RNA"/>
</dbReference>
<proteinExistence type="predicted"/>
<sequence length="79" mass="8724">MTGIRKGVADTDVHVQGHLSLRIRNTGRRITITVIIIISGIIILIIHDHEALVSRCFPPIKRALGSTCNAKQVKEEMVV</sequence>
<feature type="transmembrane region" description="Helical" evidence="1">
    <location>
        <begin position="30"/>
        <end position="47"/>
    </location>
</feature>
<accession>A0A0V0GG72</accession>
<evidence type="ECO:0000313" key="2">
    <source>
        <dbReference type="EMBL" id="JAP06910.1"/>
    </source>
</evidence>
<dbReference type="AlphaFoldDB" id="A0A0V0GG72"/>
<keyword evidence="1" id="KW-0472">Membrane</keyword>
<name>A0A0V0GG72_SOLCH</name>
<protein>
    <submittedName>
        <fullName evidence="2">Putative ovule protein</fullName>
    </submittedName>
</protein>
<organism evidence="2">
    <name type="scientific">Solanum chacoense</name>
    <name type="common">Chaco potato</name>
    <dbReference type="NCBI Taxonomy" id="4108"/>
    <lineage>
        <taxon>Eukaryota</taxon>
        <taxon>Viridiplantae</taxon>
        <taxon>Streptophyta</taxon>
        <taxon>Embryophyta</taxon>
        <taxon>Tracheophyta</taxon>
        <taxon>Spermatophyta</taxon>
        <taxon>Magnoliopsida</taxon>
        <taxon>eudicotyledons</taxon>
        <taxon>Gunneridae</taxon>
        <taxon>Pentapetalae</taxon>
        <taxon>asterids</taxon>
        <taxon>lamiids</taxon>
        <taxon>Solanales</taxon>
        <taxon>Solanaceae</taxon>
        <taxon>Solanoideae</taxon>
        <taxon>Solaneae</taxon>
        <taxon>Solanum</taxon>
    </lineage>
</organism>
<reference evidence="2" key="1">
    <citation type="submission" date="2015-12" db="EMBL/GenBank/DDBJ databases">
        <title>Gene expression during late stages of embryo sac development: a critical building block for successful pollen-pistil interactions.</title>
        <authorList>
            <person name="Liu Y."/>
            <person name="Joly V."/>
            <person name="Sabar M."/>
            <person name="Matton D.P."/>
        </authorList>
    </citation>
    <scope>NUCLEOTIDE SEQUENCE</scope>
</reference>